<dbReference type="AlphaFoldDB" id="A0A094ZH41"/>
<dbReference type="Gene3D" id="3.40.50.620">
    <property type="entry name" value="HUPs"/>
    <property type="match status" value="1"/>
</dbReference>
<sequence>MDRRPSGFSKIPPIGSRSVLIAIDGSEHSKKAFQHYLKWLQRPDDTVTIYHAVEPVSLPTISLSNPISIPSDEWSNLVQTNVKRVRELENDYSTDCLAHNLTYQFLYEPVEHIGAAIVQNAEKYNVHLLIVGSRGLGAIKRTIMGSVSDYVVHHANTAVCVIPCITEQKNSCKN</sequence>
<reference evidence="3" key="1">
    <citation type="journal article" date="2012" name="Nat. Genet.">
        <title>Whole-genome sequence of Schistosoma haematobium.</title>
        <authorList>
            <person name="Young N.D."/>
            <person name="Jex A.R."/>
            <person name="Li B."/>
            <person name="Liu S."/>
            <person name="Yang L."/>
            <person name="Xiong Z."/>
            <person name="Li Y."/>
            <person name="Cantacessi C."/>
            <person name="Hall R.S."/>
            <person name="Xu X."/>
            <person name="Chen F."/>
            <person name="Wu X."/>
            <person name="Zerlotini A."/>
            <person name="Oliveira G."/>
            <person name="Hofmann A."/>
            <person name="Zhang G."/>
            <person name="Fang X."/>
            <person name="Kang Y."/>
            <person name="Campbell B.E."/>
            <person name="Loukas A."/>
            <person name="Ranganathan S."/>
            <person name="Rollinson D."/>
            <person name="Rinaldi G."/>
            <person name="Brindley P.J."/>
            <person name="Yang H."/>
            <person name="Wang J."/>
            <person name="Wang J."/>
            <person name="Gasser R.B."/>
        </authorList>
    </citation>
    <scope>NUCLEOTIDE SEQUENCE [LARGE SCALE GENOMIC DNA]</scope>
</reference>
<feature type="domain" description="UspA" evidence="1">
    <location>
        <begin position="17"/>
        <end position="163"/>
    </location>
</feature>
<dbReference type="SUPFAM" id="SSF52402">
    <property type="entry name" value="Adenine nucleotide alpha hydrolases-like"/>
    <property type="match status" value="1"/>
</dbReference>
<dbReference type="InterPro" id="IPR006016">
    <property type="entry name" value="UspA"/>
</dbReference>
<gene>
    <name evidence="2" type="ORF">MS3_00010684</name>
    <name evidence="3" type="ORF">MS3_01344</name>
</gene>
<dbReference type="KEGG" id="shx:MS3_00010684"/>
<keyword evidence="4" id="KW-1185">Reference proteome</keyword>
<evidence type="ECO:0000259" key="1">
    <source>
        <dbReference type="Pfam" id="PF00582"/>
    </source>
</evidence>
<organism evidence="3">
    <name type="scientific">Schistosoma haematobium</name>
    <name type="common">Blood fluke</name>
    <dbReference type="NCBI Taxonomy" id="6185"/>
    <lineage>
        <taxon>Eukaryota</taxon>
        <taxon>Metazoa</taxon>
        <taxon>Spiralia</taxon>
        <taxon>Lophotrochozoa</taxon>
        <taxon>Platyhelminthes</taxon>
        <taxon>Trematoda</taxon>
        <taxon>Digenea</taxon>
        <taxon>Strigeidida</taxon>
        <taxon>Schistosomatoidea</taxon>
        <taxon>Schistosomatidae</taxon>
        <taxon>Schistosoma</taxon>
    </lineage>
</organism>
<dbReference type="Proteomes" id="UP000471633">
    <property type="component" value="Unassembled WGS sequence"/>
</dbReference>
<dbReference type="PRINTS" id="PR01438">
    <property type="entry name" value="UNVRSLSTRESS"/>
</dbReference>
<dbReference type="InterPro" id="IPR006015">
    <property type="entry name" value="Universal_stress_UspA"/>
</dbReference>
<dbReference type="RefSeq" id="XP_051070041.1">
    <property type="nucleotide sequence ID" value="XM_051219081.1"/>
</dbReference>
<proteinExistence type="predicted"/>
<evidence type="ECO:0000313" key="2">
    <source>
        <dbReference type="EMBL" id="KAH9588557.1"/>
    </source>
</evidence>
<dbReference type="EMBL" id="AMPZ03000003">
    <property type="protein sequence ID" value="KAH9588557.1"/>
    <property type="molecule type" value="Genomic_DNA"/>
</dbReference>
<reference evidence="2" key="2">
    <citation type="journal article" date="2019" name="Gigascience">
        <title>High-quality Schistosoma haematobium genome achieved by single-molecule and long-range sequencing.</title>
        <authorList>
            <person name="Stroehlein A.J."/>
            <person name="Korhonen P.K."/>
            <person name="Chong T.M."/>
            <person name="Lim Y.L."/>
            <person name="Chan K.G."/>
            <person name="Webster B."/>
            <person name="Rollinson D."/>
            <person name="Brindley P.J."/>
            <person name="Gasser R.B."/>
            <person name="Young N.D."/>
        </authorList>
    </citation>
    <scope>NUCLEOTIDE SEQUENCE</scope>
</reference>
<dbReference type="InterPro" id="IPR014729">
    <property type="entry name" value="Rossmann-like_a/b/a_fold"/>
</dbReference>
<reference evidence="2" key="4">
    <citation type="journal article" date="2022" name="PLoS Pathog.">
        <title>Chromosome-level genome of Schistosoma haematobium underpins genome-wide explorations of molecular variation.</title>
        <authorList>
            <person name="Stroehlein A.J."/>
            <person name="Korhonen P.K."/>
            <person name="Lee V.V."/>
            <person name="Ralph S.A."/>
            <person name="Mentink-Kane M."/>
            <person name="You H."/>
            <person name="McManus D.P."/>
            <person name="Tchuente L.T."/>
            <person name="Stothard J.R."/>
            <person name="Kaur P."/>
            <person name="Dudchenko O."/>
            <person name="Aiden E.L."/>
            <person name="Yang B."/>
            <person name="Yang H."/>
            <person name="Emery A.M."/>
            <person name="Webster B.L."/>
            <person name="Brindley P.J."/>
            <person name="Rollinson D."/>
            <person name="Chang B.C.H."/>
            <person name="Gasser R.B."/>
            <person name="Young N.D."/>
        </authorList>
    </citation>
    <scope>NUCLEOTIDE SEQUENCE</scope>
</reference>
<dbReference type="STRING" id="6185.A0A094ZH41"/>
<dbReference type="CTD" id="75578217"/>
<dbReference type="GeneID" id="75578217"/>
<evidence type="ECO:0000313" key="4">
    <source>
        <dbReference type="Proteomes" id="UP000471633"/>
    </source>
</evidence>
<dbReference type="PANTHER" id="PTHR46989">
    <property type="entry name" value="USP DOMAIN-CONTAINING PROTEIN"/>
    <property type="match status" value="1"/>
</dbReference>
<evidence type="ECO:0000313" key="3">
    <source>
        <dbReference type="EMBL" id="KGB33187.1"/>
    </source>
</evidence>
<dbReference type="EMBL" id="KL250536">
    <property type="protein sequence ID" value="KGB33187.1"/>
    <property type="molecule type" value="Genomic_DNA"/>
</dbReference>
<protein>
    <submittedName>
        <fullName evidence="3">Universal stress protein YxiE</fullName>
    </submittedName>
</protein>
<dbReference type="Pfam" id="PF00582">
    <property type="entry name" value="Usp"/>
    <property type="match status" value="1"/>
</dbReference>
<reference evidence="2" key="3">
    <citation type="submission" date="2021-06" db="EMBL/GenBank/DDBJ databases">
        <title>Chromosome-level genome assembly for S. haematobium.</title>
        <authorList>
            <person name="Stroehlein A.J."/>
        </authorList>
    </citation>
    <scope>NUCLEOTIDE SEQUENCE</scope>
</reference>
<dbReference type="PANTHER" id="PTHR46989:SF3">
    <property type="entry name" value="USPA DOMAIN-CONTAINING PROTEIN"/>
    <property type="match status" value="1"/>
</dbReference>
<accession>A0A094ZH41</accession>
<name>A0A094ZH41_SCHHA</name>
<dbReference type="CDD" id="cd23659">
    <property type="entry name" value="USP_At3g01520-like"/>
    <property type="match status" value="1"/>
</dbReference>